<dbReference type="SUPFAM" id="SSF56784">
    <property type="entry name" value="HAD-like"/>
    <property type="match status" value="1"/>
</dbReference>
<gene>
    <name evidence="5" type="ORF">SELO1098_LOCUS5564</name>
</gene>
<dbReference type="InterPro" id="IPR008380">
    <property type="entry name" value="HAD-SF_hydro_IG_5-nucl"/>
</dbReference>
<dbReference type="GO" id="GO:0046872">
    <property type="term" value="F:metal ion binding"/>
    <property type="evidence" value="ECO:0007669"/>
    <property type="project" value="UniProtKB-KW"/>
</dbReference>
<evidence type="ECO:0000256" key="1">
    <source>
        <dbReference type="ARBA" id="ARBA00009589"/>
    </source>
</evidence>
<dbReference type="EMBL" id="HBIC01011161">
    <property type="protein sequence ID" value="CAE0276734.1"/>
    <property type="molecule type" value="Transcribed_RNA"/>
</dbReference>
<evidence type="ECO:0000313" key="5">
    <source>
        <dbReference type="EMBL" id="CAE0276734.1"/>
    </source>
</evidence>
<dbReference type="PANTHER" id="PTHR12103:SF12">
    <property type="entry name" value="FI20020P1"/>
    <property type="match status" value="1"/>
</dbReference>
<dbReference type="PANTHER" id="PTHR12103">
    <property type="entry name" value="5'-NUCLEOTIDASE DOMAIN-CONTAINING"/>
    <property type="match status" value="1"/>
</dbReference>
<organism evidence="5">
    <name type="scientific">Spumella elongata</name>
    <dbReference type="NCBI Taxonomy" id="89044"/>
    <lineage>
        <taxon>Eukaryota</taxon>
        <taxon>Sar</taxon>
        <taxon>Stramenopiles</taxon>
        <taxon>Ochrophyta</taxon>
        <taxon>Chrysophyceae</taxon>
        <taxon>Chromulinales</taxon>
        <taxon>Chromulinaceae</taxon>
        <taxon>Spumella</taxon>
    </lineage>
</organism>
<name>A0A7S3GVC7_9STRA</name>
<dbReference type="Pfam" id="PF05761">
    <property type="entry name" value="5_nucleotid"/>
    <property type="match status" value="1"/>
</dbReference>
<evidence type="ECO:0000256" key="3">
    <source>
        <dbReference type="ARBA" id="ARBA00022801"/>
    </source>
</evidence>
<protein>
    <submittedName>
        <fullName evidence="5">Uncharacterized protein</fullName>
    </submittedName>
</protein>
<keyword evidence="3" id="KW-0378">Hydrolase</keyword>
<keyword evidence="4" id="KW-0460">Magnesium</keyword>
<dbReference type="InterPro" id="IPR023214">
    <property type="entry name" value="HAD_sf"/>
</dbReference>
<dbReference type="InterPro" id="IPR036412">
    <property type="entry name" value="HAD-like_sf"/>
</dbReference>
<dbReference type="NCBIfam" id="TIGR02244">
    <property type="entry name" value="HAD-IG-Ncltidse"/>
    <property type="match status" value="1"/>
</dbReference>
<sequence>MKAISSIKAKSVLQLIDSHVAAKLLRPRLAQILENYKSKIETYSFKESSPHEHMIYANNYLNYGELKVIGFDLDYTLVSYTPELQTLIYNLARNQLVNVYGYPQDLGNLQFDPNFAIRGLSVDARFGTLGKLSHLQRLASNRTYIGKKEITPEEMLSLYGDRHISYGDLNMMRPLNDLFSVAEGCLIADTMELFLSRAKRTGESFVATSIVDDVQKAISDVHINGSMQGEVLSDPQRYIKNSPDLGNMLTHVKESGKQSFLCTNSTFAYSNRAMNHALGLKAESTEWRDLFDVVICSAKKPDFYKSRQPFREYDTVRRSPTTSPVVKLERGKVYVQGSADALQRATGWKTNQVLYLGDNLRADLVEARRWHGWHTGCIIDELGTEIATSQSPPCKELHFLRSTLRNLMYDLQLEMQRPKQMSAELDSSHVNRIDTGCSQEVKMVRLGAHFETHDEAVLCAIESEMHAINAQLSKLYNPHFGSVFRTDGHPSLFAFAVLRYVDLYMSDVTNLLHYNPQHRFYPYHSMHMAHDPASLSTSVPNTRVP</sequence>
<comment type="similarity">
    <text evidence="1">Belongs to the 5'(3')-deoxyribonucleotidase family.</text>
</comment>
<dbReference type="AlphaFoldDB" id="A0A7S3GVC7"/>
<keyword evidence="2" id="KW-0479">Metal-binding</keyword>
<dbReference type="GO" id="GO:0008253">
    <property type="term" value="F:5'-nucleotidase activity"/>
    <property type="evidence" value="ECO:0007669"/>
    <property type="project" value="TreeGrafter"/>
</dbReference>
<dbReference type="Gene3D" id="3.40.50.1000">
    <property type="entry name" value="HAD superfamily/HAD-like"/>
    <property type="match status" value="1"/>
</dbReference>
<proteinExistence type="inferred from homology"/>
<evidence type="ECO:0000256" key="4">
    <source>
        <dbReference type="ARBA" id="ARBA00022842"/>
    </source>
</evidence>
<accession>A0A7S3GVC7</accession>
<reference evidence="5" key="1">
    <citation type="submission" date="2021-01" db="EMBL/GenBank/DDBJ databases">
        <authorList>
            <person name="Corre E."/>
            <person name="Pelletier E."/>
            <person name="Niang G."/>
            <person name="Scheremetjew M."/>
            <person name="Finn R."/>
            <person name="Kale V."/>
            <person name="Holt S."/>
            <person name="Cochrane G."/>
            <person name="Meng A."/>
            <person name="Brown T."/>
            <person name="Cohen L."/>
        </authorList>
    </citation>
    <scope>NUCLEOTIDE SEQUENCE</scope>
    <source>
        <strain evidence="5">CCAP 955/1</strain>
    </source>
</reference>
<evidence type="ECO:0000256" key="2">
    <source>
        <dbReference type="ARBA" id="ARBA00022723"/>
    </source>
</evidence>